<dbReference type="InterPro" id="IPR002933">
    <property type="entry name" value="Peptidase_M20"/>
</dbReference>
<dbReference type="PIRSF" id="PIRSF037226">
    <property type="entry name" value="Amidohydrolase_ACY1L2_prd"/>
    <property type="match status" value="1"/>
</dbReference>
<dbReference type="EMBL" id="KQ947435">
    <property type="protein sequence ID" value="KUJ08497.1"/>
    <property type="molecule type" value="Genomic_DNA"/>
</dbReference>
<dbReference type="GeneID" id="28827638"/>
<evidence type="ECO:0000313" key="4">
    <source>
        <dbReference type="EMBL" id="KUJ08497.1"/>
    </source>
</evidence>
<dbReference type="FunFam" id="3.30.70.360:FF:000004">
    <property type="entry name" value="Peptidase M20 domain-containing protein 2"/>
    <property type="match status" value="1"/>
</dbReference>
<dbReference type="PANTHER" id="PTHR30575">
    <property type="entry name" value="PEPTIDASE M20"/>
    <property type="match status" value="1"/>
</dbReference>
<dbReference type="Pfam" id="PF01546">
    <property type="entry name" value="Peptidase_M20"/>
    <property type="match status" value="1"/>
</dbReference>
<evidence type="ECO:0000256" key="2">
    <source>
        <dbReference type="PIRNR" id="PIRNR037226"/>
    </source>
</evidence>
<dbReference type="SUPFAM" id="SSF53187">
    <property type="entry name" value="Zn-dependent exopeptidases"/>
    <property type="match status" value="1"/>
</dbReference>
<evidence type="ECO:0000256" key="1">
    <source>
        <dbReference type="ARBA" id="ARBA00006247"/>
    </source>
</evidence>
<dbReference type="InterPro" id="IPR036264">
    <property type="entry name" value="Bact_exopeptidase_dim_dom"/>
</dbReference>
<sequence>MTLVTELPSKSATDHESSITMNQSIINHRDLLWHVNHEIFSNPEIAYEEVTAHDTLVAALQGEGIKVTPHAYGIQTAFEAEFGSGGRVLAFNVEYDALPGLAVVDALKQSDKAGRVRLLGTPAEEAIGGKIALIEAGAYADVEACMMMHPTSQSVYPDDVLGDAFDKTLAISGFRVTFRGKPAHAALAPWKGVNALDAAVLGYTSVSALRQQLQPDERIHGIIAEGGVAANIIPDRAVLEYGVRAPSLAGAEALQERVLNCFKVAAQATGCEIEAEILGVYADLRTNLSICRAFQQAIEGMGHKMQCNVDRETTPASTDQGNVSYVCPSFQGIFGIPSENAFPHTAGFAQGAGSIASFERCLLSAEGMAIAAYRFLMDDDLANEVKKNFQHQKSLD</sequence>
<dbReference type="AlphaFoldDB" id="A0A132BA01"/>
<dbReference type="CDD" id="cd05672">
    <property type="entry name" value="M20_ACY1L2-like"/>
    <property type="match status" value="1"/>
</dbReference>
<dbReference type="PANTHER" id="PTHR30575:SF0">
    <property type="entry name" value="XAA-ARG DIPEPTIDASE"/>
    <property type="match status" value="1"/>
</dbReference>
<dbReference type="Pfam" id="PF07687">
    <property type="entry name" value="M20_dimer"/>
    <property type="match status" value="1"/>
</dbReference>
<dbReference type="SUPFAM" id="SSF55031">
    <property type="entry name" value="Bacterial exopeptidase dimerisation domain"/>
    <property type="match status" value="1"/>
</dbReference>
<dbReference type="GO" id="GO:0016805">
    <property type="term" value="F:dipeptidase activity"/>
    <property type="evidence" value="ECO:0007669"/>
    <property type="project" value="InterPro"/>
</dbReference>
<protein>
    <recommendedName>
        <fullName evidence="2">Peptidase M20 domain-containing protein 2</fullName>
    </recommendedName>
</protein>
<feature type="domain" description="Peptidase M20 dimerisation" evidence="3">
    <location>
        <begin position="171"/>
        <end position="264"/>
    </location>
</feature>
<comment type="similarity">
    <text evidence="1 2">Belongs to the peptidase M20A family.</text>
</comment>
<dbReference type="RefSeq" id="XP_018062852.1">
    <property type="nucleotide sequence ID" value="XM_018217912.1"/>
</dbReference>
<dbReference type="KEGG" id="psco:LY89DRAFT_711559"/>
<dbReference type="Proteomes" id="UP000070700">
    <property type="component" value="Unassembled WGS sequence"/>
</dbReference>
<dbReference type="Gene3D" id="3.40.630.10">
    <property type="entry name" value="Zn peptidases"/>
    <property type="match status" value="2"/>
</dbReference>
<dbReference type="Gene3D" id="3.30.70.360">
    <property type="match status" value="1"/>
</dbReference>
<gene>
    <name evidence="4" type="ORF">LY89DRAFT_711559</name>
</gene>
<dbReference type="InterPro" id="IPR052030">
    <property type="entry name" value="Peptidase_M20/M20A_hydrolases"/>
</dbReference>
<evidence type="ECO:0000259" key="3">
    <source>
        <dbReference type="Pfam" id="PF07687"/>
    </source>
</evidence>
<name>A0A132BA01_MOLSC</name>
<keyword evidence="5" id="KW-1185">Reference proteome</keyword>
<evidence type="ECO:0000313" key="5">
    <source>
        <dbReference type="Proteomes" id="UP000070700"/>
    </source>
</evidence>
<dbReference type="InterPro" id="IPR011650">
    <property type="entry name" value="Peptidase_M20_dimer"/>
</dbReference>
<dbReference type="InterPro" id="IPR017144">
    <property type="entry name" value="Xaa-Arg_dipeptidase"/>
</dbReference>
<dbReference type="InParanoid" id="A0A132BA01"/>
<reference evidence="4 5" key="1">
    <citation type="submission" date="2015-10" db="EMBL/GenBank/DDBJ databases">
        <title>Full genome of DAOMC 229536 Phialocephala scopiformis, a fungal endophyte of spruce producing the potent anti-insectan compound rugulosin.</title>
        <authorList>
            <consortium name="DOE Joint Genome Institute"/>
            <person name="Walker A.K."/>
            <person name="Frasz S.L."/>
            <person name="Seifert K.A."/>
            <person name="Miller J.D."/>
            <person name="Mondo S.J."/>
            <person name="Labutti K."/>
            <person name="Lipzen A."/>
            <person name="Dockter R."/>
            <person name="Kennedy M."/>
            <person name="Grigoriev I.V."/>
            <person name="Spatafora J.W."/>
        </authorList>
    </citation>
    <scope>NUCLEOTIDE SEQUENCE [LARGE SCALE GENOMIC DNA]</scope>
    <source>
        <strain evidence="4 5">CBS 120377</strain>
    </source>
</reference>
<accession>A0A132BA01</accession>
<organism evidence="4 5">
    <name type="scientific">Mollisia scopiformis</name>
    <name type="common">Conifer needle endophyte fungus</name>
    <name type="synonym">Phialocephala scopiformis</name>
    <dbReference type="NCBI Taxonomy" id="149040"/>
    <lineage>
        <taxon>Eukaryota</taxon>
        <taxon>Fungi</taxon>
        <taxon>Dikarya</taxon>
        <taxon>Ascomycota</taxon>
        <taxon>Pezizomycotina</taxon>
        <taxon>Leotiomycetes</taxon>
        <taxon>Helotiales</taxon>
        <taxon>Mollisiaceae</taxon>
        <taxon>Mollisia</taxon>
    </lineage>
</organism>
<proteinExistence type="inferred from homology"/>
<dbReference type="OrthoDB" id="6119954at2759"/>